<gene>
    <name evidence="2 3" type="primary">uppS</name>
    <name evidence="3" type="ORF">I6N98_12290</name>
</gene>
<dbReference type="GO" id="GO:0016094">
    <property type="term" value="P:polyprenol biosynthetic process"/>
    <property type="evidence" value="ECO:0007669"/>
    <property type="project" value="TreeGrafter"/>
</dbReference>
<dbReference type="NCBIfam" id="TIGR00055">
    <property type="entry name" value="uppS"/>
    <property type="match status" value="1"/>
</dbReference>
<dbReference type="RefSeq" id="WP_198568643.1">
    <property type="nucleotide sequence ID" value="NZ_CP066167.1"/>
</dbReference>
<dbReference type="EMBL" id="CP066167">
    <property type="protein sequence ID" value="QQD17141.1"/>
    <property type="molecule type" value="Genomic_DNA"/>
</dbReference>
<dbReference type="GO" id="GO:0000287">
    <property type="term" value="F:magnesium ion binding"/>
    <property type="evidence" value="ECO:0007669"/>
    <property type="project" value="UniProtKB-UniRule"/>
</dbReference>
<feature type="binding site" evidence="2">
    <location>
        <begin position="68"/>
        <end position="70"/>
    </location>
    <ligand>
        <name>substrate</name>
    </ligand>
</feature>
<feature type="binding site" evidence="2">
    <location>
        <position position="72"/>
    </location>
    <ligand>
        <name>substrate</name>
    </ligand>
</feature>
<dbReference type="Gene3D" id="3.40.1180.10">
    <property type="entry name" value="Decaprenyl diphosphate synthase-like"/>
    <property type="match status" value="1"/>
</dbReference>
<evidence type="ECO:0000256" key="1">
    <source>
        <dbReference type="ARBA" id="ARBA00022679"/>
    </source>
</evidence>
<dbReference type="AlphaFoldDB" id="A0A7T4QYK4"/>
<feature type="binding site" evidence="2">
    <location>
        <begin position="24"/>
        <end position="27"/>
    </location>
    <ligand>
        <name>substrate</name>
    </ligand>
</feature>
<comment type="catalytic activity">
    <reaction evidence="2">
        <text>8 isopentenyl diphosphate + (2E,6E)-farnesyl diphosphate = di-trans,octa-cis-undecaprenyl diphosphate + 8 diphosphate</text>
        <dbReference type="Rhea" id="RHEA:27551"/>
        <dbReference type="ChEBI" id="CHEBI:33019"/>
        <dbReference type="ChEBI" id="CHEBI:58405"/>
        <dbReference type="ChEBI" id="CHEBI:128769"/>
        <dbReference type="ChEBI" id="CHEBI:175763"/>
        <dbReference type="EC" id="2.5.1.31"/>
    </reaction>
</comment>
<dbReference type="PROSITE" id="PS01066">
    <property type="entry name" value="UPP_SYNTHASE"/>
    <property type="match status" value="1"/>
</dbReference>
<feature type="active site" description="Proton acceptor" evidence="2">
    <location>
        <position position="71"/>
    </location>
</feature>
<protein>
    <recommendedName>
        <fullName evidence="2">Ditrans,polycis-undecaprenyl-diphosphate synthase ((2E,6E)-farnesyl-diphosphate specific)</fullName>
        <ecNumber evidence="2">2.5.1.31</ecNumber>
    </recommendedName>
    <alternativeName>
        <fullName evidence="2">Ditrans,polycis-undecaprenylcistransferase</fullName>
    </alternativeName>
    <alternativeName>
        <fullName evidence="2">Undecaprenyl diphosphate synthase</fullName>
        <shortName evidence="2">UDS</shortName>
    </alternativeName>
    <alternativeName>
        <fullName evidence="2">Undecaprenyl pyrophosphate synthase</fullName>
        <shortName evidence="2">UPP synthase</shortName>
    </alternativeName>
</protein>
<dbReference type="KEGG" id="snan:I6N98_12290"/>
<name>A0A7T4QYK4_9GAMM</name>
<reference evidence="3 4" key="1">
    <citation type="submission" date="2020-12" db="EMBL/GenBank/DDBJ databases">
        <authorList>
            <person name="Shan Y."/>
        </authorList>
    </citation>
    <scope>NUCLEOTIDE SEQUENCE [LARGE SCALE GENOMIC DNA]</scope>
    <source>
        <strain evidence="4">csc3.9</strain>
    </source>
</reference>
<keyword evidence="2" id="KW-0573">Peptidoglycan synthesis</keyword>
<keyword evidence="4" id="KW-1185">Reference proteome</keyword>
<keyword evidence="2" id="KW-0479">Metal-binding</keyword>
<dbReference type="GO" id="GO:0005829">
    <property type="term" value="C:cytosol"/>
    <property type="evidence" value="ECO:0007669"/>
    <property type="project" value="TreeGrafter"/>
</dbReference>
<feature type="binding site" evidence="2">
    <location>
        <position position="191"/>
    </location>
    <ligand>
        <name>substrate</name>
    </ligand>
</feature>
<dbReference type="InterPro" id="IPR001441">
    <property type="entry name" value="UPP_synth-like"/>
</dbReference>
<keyword evidence="1 2" id="KW-0808">Transferase</keyword>
<dbReference type="FunFam" id="3.40.1180.10:FF:000001">
    <property type="entry name" value="(2E,6E)-farnesyl-diphosphate-specific ditrans,polycis-undecaprenyl-diphosphate synthase"/>
    <property type="match status" value="1"/>
</dbReference>
<dbReference type="SUPFAM" id="SSF64005">
    <property type="entry name" value="Undecaprenyl diphosphate synthase"/>
    <property type="match status" value="1"/>
</dbReference>
<comment type="cofactor">
    <cofactor evidence="2">
        <name>Mg(2+)</name>
        <dbReference type="ChEBI" id="CHEBI:18420"/>
    </cofactor>
    <text evidence="2">Binds 2 magnesium ions per subunit.</text>
</comment>
<dbReference type="InterPro" id="IPR018520">
    <property type="entry name" value="UPP_synth-like_CS"/>
</dbReference>
<dbReference type="GO" id="GO:0009252">
    <property type="term" value="P:peptidoglycan biosynthetic process"/>
    <property type="evidence" value="ECO:0007669"/>
    <property type="project" value="UniProtKB-UniRule"/>
</dbReference>
<dbReference type="Pfam" id="PF01255">
    <property type="entry name" value="Prenyltransf"/>
    <property type="match status" value="1"/>
</dbReference>
<evidence type="ECO:0000256" key="2">
    <source>
        <dbReference type="HAMAP-Rule" id="MF_01139"/>
    </source>
</evidence>
<dbReference type="GO" id="GO:0008834">
    <property type="term" value="F:ditrans,polycis-undecaprenyl-diphosphate synthase [(2E,6E)-farnesyl-diphosphate specific] activity"/>
    <property type="evidence" value="ECO:0007669"/>
    <property type="project" value="UniProtKB-UniRule"/>
</dbReference>
<dbReference type="GO" id="GO:0008360">
    <property type="term" value="P:regulation of cell shape"/>
    <property type="evidence" value="ECO:0007669"/>
    <property type="project" value="UniProtKB-KW"/>
</dbReference>
<comment type="caution">
    <text evidence="2">Lacks conserved residue(s) required for the propagation of feature annotation.</text>
</comment>
<dbReference type="InterPro" id="IPR036424">
    <property type="entry name" value="UPP_synth-like_sf"/>
</dbReference>
<feature type="active site" evidence="2">
    <location>
        <position position="23"/>
    </location>
</feature>
<feature type="binding site" evidence="2">
    <location>
        <position position="74"/>
    </location>
    <ligand>
        <name>substrate</name>
    </ligand>
</feature>
<dbReference type="HAMAP" id="MF_01139">
    <property type="entry name" value="ISPT"/>
    <property type="match status" value="1"/>
</dbReference>
<sequence length="251" mass="28335">MSDSTPQAASVPSVPRHVAIIMDGNNRWAKKRGLRSSSGHRAGVEAIRPVLRVCRDSGVEVVTVFAFSSENWQRPSMEVRALMRLFSHYLDSEVQQLHKDGVRVRFMGQREQLSAALQERMARSEALTRNNTNTQLVIAVDYGGQWDIVHAARQLAAQVQRGELTAEQIDIPRFSEALSLSDLPNPDLCIRTAGEQRISNFMLWQLAYSELYFSPCLWPDFGEAEMTAALQAYAQRDRRFGSRRDAGQPEK</sequence>
<feature type="binding site" evidence="2">
    <location>
        <begin position="197"/>
        <end position="199"/>
    </location>
    <ligand>
        <name>substrate</name>
    </ligand>
</feature>
<dbReference type="CDD" id="cd00475">
    <property type="entry name" value="Cis_IPPS"/>
    <property type="match status" value="1"/>
</dbReference>
<comment type="function">
    <text evidence="2">Catalyzes the sequential condensation of isopentenyl diphosphate (IPP) with (2E,6E)-farnesyl diphosphate (E,E-FPP) to yield (2Z,6Z,10Z,14Z,18Z,22Z,26Z,30Z,34E,38E)-undecaprenyl diphosphate (di-trans,octa-cis-UPP). UPP is the precursor of glycosyl carrier lipid in the biosynthesis of bacterial cell wall polysaccharide components such as peptidoglycan and lipopolysaccharide.</text>
</comment>
<organism evidence="3 4">
    <name type="scientific">Spongiibacter nanhainus</name>
    <dbReference type="NCBI Taxonomy" id="2794344"/>
    <lineage>
        <taxon>Bacteria</taxon>
        <taxon>Pseudomonadati</taxon>
        <taxon>Pseudomonadota</taxon>
        <taxon>Gammaproteobacteria</taxon>
        <taxon>Cellvibrionales</taxon>
        <taxon>Spongiibacteraceae</taxon>
        <taxon>Spongiibacter</taxon>
    </lineage>
</organism>
<dbReference type="EC" id="2.5.1.31" evidence="2"/>
<dbReference type="PANTHER" id="PTHR10291:SF0">
    <property type="entry name" value="DEHYDRODOLICHYL DIPHOSPHATE SYNTHASE 2"/>
    <property type="match status" value="1"/>
</dbReference>
<proteinExistence type="inferred from homology"/>
<dbReference type="Proteomes" id="UP000596063">
    <property type="component" value="Chromosome"/>
</dbReference>
<feature type="binding site" evidence="2">
    <location>
        <position position="40"/>
    </location>
    <ligand>
        <name>substrate</name>
    </ligand>
</feature>
<evidence type="ECO:0000313" key="3">
    <source>
        <dbReference type="EMBL" id="QQD17141.1"/>
    </source>
</evidence>
<comment type="subunit">
    <text evidence="2">Homodimer.</text>
</comment>
<feature type="binding site" evidence="2">
    <location>
        <position position="28"/>
    </location>
    <ligand>
        <name>substrate</name>
    </ligand>
</feature>
<feature type="binding site" evidence="2">
    <location>
        <position position="210"/>
    </location>
    <ligand>
        <name>Mg(2+)</name>
        <dbReference type="ChEBI" id="CHEBI:18420"/>
    </ligand>
</feature>
<evidence type="ECO:0000313" key="4">
    <source>
        <dbReference type="Proteomes" id="UP000596063"/>
    </source>
</evidence>
<dbReference type="PANTHER" id="PTHR10291">
    <property type="entry name" value="DEHYDRODOLICHYL DIPHOSPHATE SYNTHASE FAMILY MEMBER"/>
    <property type="match status" value="1"/>
</dbReference>
<accession>A0A7T4QYK4</accession>
<feature type="binding site" evidence="2">
    <location>
        <position position="23"/>
    </location>
    <ligand>
        <name>Mg(2+)</name>
        <dbReference type="ChEBI" id="CHEBI:18420"/>
    </ligand>
</feature>
<comment type="similarity">
    <text evidence="2">Belongs to the UPP synthase family.</text>
</comment>
<dbReference type="GO" id="GO:0071555">
    <property type="term" value="P:cell wall organization"/>
    <property type="evidence" value="ECO:0007669"/>
    <property type="project" value="UniProtKB-KW"/>
</dbReference>
<keyword evidence="2" id="KW-0133">Cell shape</keyword>
<keyword evidence="2" id="KW-0961">Cell wall biogenesis/degradation</keyword>
<keyword evidence="2" id="KW-0460">Magnesium</keyword>